<dbReference type="EMBL" id="MRZV01000423">
    <property type="protein sequence ID" value="PIK50330.1"/>
    <property type="molecule type" value="Genomic_DNA"/>
</dbReference>
<evidence type="ECO:0000313" key="3">
    <source>
        <dbReference type="EMBL" id="PIK50330.1"/>
    </source>
</evidence>
<dbReference type="Pfam" id="PF12237">
    <property type="entry name" value="PCIF1_WW"/>
    <property type="match status" value="1"/>
</dbReference>
<evidence type="ECO:0000256" key="1">
    <source>
        <dbReference type="SAM" id="MobiDB-lite"/>
    </source>
</evidence>
<dbReference type="GO" id="GO:0099122">
    <property type="term" value="F:RNA polymerase II C-terminal domain binding"/>
    <property type="evidence" value="ECO:0007669"/>
    <property type="project" value="InterPro"/>
</dbReference>
<sequence length="751" mass="85514">MDGNAKPDFGRPKLQLPHSPEELSKSQVLRGLSALHHQQQQPKTPIPQSPAVPPSNHTDPLYFPPPQSSGSSGVPSPATPSPSGPQSPDKVHNLPQELLDAGWRRFWSRREGKEYFYNKFTKQSLWDQPPIGSPVGATRHDPLGIQIDLPAGADPNANAASLDSSGSGGVKRRHSTQEEPLSPSLKTADLKGPFWDFTLMTNAQIYERSPCKLPPPHNDTELLRANLTNRLRMQYQELCSHRESINAPKESFNRWLMERKVIDKGLDPMLPSNCNPVVSPSMMREIMSDIPVKLYRPKMNNDARLLLSKYTESAMKMVEKRSVTPESRKVVKWNADDTFRWLRTQPYSSIDDYMKRLAHLKEECGPHLCAAAKSSVEGICTKMYNLSCEAVKRLHSKHWELLKEHQIEEPPETDKAPPKKKYQCYAIQMMVPSPRLPNVDVQEDGEMTVLRYNNGDRLKISKQHLKKLDLLYRIHCREDPFRHNFLPRVWCLLRRYQTYFGTGESEGHSQQGALPARVLKTLSEQFGVTFEWFASPLNCYFKQYCSAFPDTDGYFGSRGPMLDFHPFSGSFEANPPFGEELMESMVRHFEKLLGETTEPMSITVFIPDWRNPVPEALRMLEASRFKRRQVTFPAFEHEYRSGAQHYCQSSSVHIKAVHGTIVMFLQNDAGFKIWGPNEKKVRALLDAFQMGNEEALNNSHRTPQRRDSKIRKIDLEKETEDATNNQPSSSSSSSSVPLKSEDFKAAESKPD</sequence>
<dbReference type="InterPro" id="IPR001202">
    <property type="entry name" value="WW_dom"/>
</dbReference>
<feature type="region of interest" description="Disordered" evidence="1">
    <location>
        <begin position="695"/>
        <end position="751"/>
    </location>
</feature>
<dbReference type="GO" id="GO:0016422">
    <property type="term" value="F:mRNA (2'-O-methyladenosine-N6-)-methyltransferase activity"/>
    <property type="evidence" value="ECO:0007669"/>
    <property type="project" value="InterPro"/>
</dbReference>
<feature type="region of interest" description="Disordered" evidence="1">
    <location>
        <begin position="1"/>
        <end position="93"/>
    </location>
</feature>
<dbReference type="Gene3D" id="2.20.70.10">
    <property type="match status" value="1"/>
</dbReference>
<feature type="domain" description="WW" evidence="2">
    <location>
        <begin position="97"/>
        <end position="131"/>
    </location>
</feature>
<dbReference type="SUPFAM" id="SSF51045">
    <property type="entry name" value="WW domain"/>
    <property type="match status" value="1"/>
</dbReference>
<dbReference type="InterPro" id="IPR036020">
    <property type="entry name" value="WW_dom_sf"/>
</dbReference>
<reference evidence="3 4" key="1">
    <citation type="journal article" date="2017" name="PLoS Biol.">
        <title>The sea cucumber genome provides insights into morphological evolution and visceral regeneration.</title>
        <authorList>
            <person name="Zhang X."/>
            <person name="Sun L."/>
            <person name="Yuan J."/>
            <person name="Sun Y."/>
            <person name="Gao Y."/>
            <person name="Zhang L."/>
            <person name="Li S."/>
            <person name="Dai H."/>
            <person name="Hamel J.F."/>
            <person name="Liu C."/>
            <person name="Yu Y."/>
            <person name="Liu S."/>
            <person name="Lin W."/>
            <person name="Guo K."/>
            <person name="Jin S."/>
            <person name="Xu P."/>
            <person name="Storey K.B."/>
            <person name="Huan P."/>
            <person name="Zhang T."/>
            <person name="Zhou Y."/>
            <person name="Zhang J."/>
            <person name="Lin C."/>
            <person name="Li X."/>
            <person name="Xing L."/>
            <person name="Huo D."/>
            <person name="Sun M."/>
            <person name="Wang L."/>
            <person name="Mercier A."/>
            <person name="Li F."/>
            <person name="Yang H."/>
            <person name="Xiang J."/>
        </authorList>
    </citation>
    <scope>NUCLEOTIDE SEQUENCE [LARGE SCALE GENOMIC DNA]</scope>
    <source>
        <strain evidence="3">Shaxun</strain>
        <tissue evidence="3">Muscle</tissue>
    </source>
</reference>
<proteinExistence type="predicted"/>
<dbReference type="GO" id="GO:0005634">
    <property type="term" value="C:nucleus"/>
    <property type="evidence" value="ECO:0007669"/>
    <property type="project" value="TreeGrafter"/>
</dbReference>
<accession>A0A2G8KQW5</accession>
<dbReference type="Proteomes" id="UP000230750">
    <property type="component" value="Unassembled WGS sequence"/>
</dbReference>
<dbReference type="InterPro" id="IPR022035">
    <property type="entry name" value="PCIF1_WW"/>
</dbReference>
<dbReference type="PANTHER" id="PTHR21727">
    <property type="entry name" value="PHOSPHORYLATED CTD INTERACTING FACTOR 1"/>
    <property type="match status" value="1"/>
</dbReference>
<keyword evidence="4" id="KW-1185">Reference proteome</keyword>
<dbReference type="OrthoDB" id="193787at2759"/>
<feature type="compositionally biased region" description="Pro residues" evidence="1">
    <location>
        <begin position="44"/>
        <end position="53"/>
    </location>
</feature>
<comment type="caution">
    <text evidence="3">The sequence shown here is derived from an EMBL/GenBank/DDBJ whole genome shotgun (WGS) entry which is preliminary data.</text>
</comment>
<dbReference type="SMART" id="SM00456">
    <property type="entry name" value="WW"/>
    <property type="match status" value="1"/>
</dbReference>
<organism evidence="3 4">
    <name type="scientific">Stichopus japonicus</name>
    <name type="common">Sea cucumber</name>
    <dbReference type="NCBI Taxonomy" id="307972"/>
    <lineage>
        <taxon>Eukaryota</taxon>
        <taxon>Metazoa</taxon>
        <taxon>Echinodermata</taxon>
        <taxon>Eleutherozoa</taxon>
        <taxon>Echinozoa</taxon>
        <taxon>Holothuroidea</taxon>
        <taxon>Aspidochirotacea</taxon>
        <taxon>Aspidochirotida</taxon>
        <taxon>Stichopodidae</taxon>
        <taxon>Apostichopus</taxon>
    </lineage>
</organism>
<gene>
    <name evidence="3" type="ORF">BSL78_12790</name>
</gene>
<dbReference type="PROSITE" id="PS50020">
    <property type="entry name" value="WW_DOMAIN_2"/>
    <property type="match status" value="1"/>
</dbReference>
<dbReference type="CDD" id="cd00201">
    <property type="entry name" value="WW"/>
    <property type="match status" value="1"/>
</dbReference>
<dbReference type="PANTHER" id="PTHR21727:SF0">
    <property type="entry name" value="MRNA (2'-O-METHYLADENOSINE-N(6)-)-METHYLTRANSFERASE"/>
    <property type="match status" value="1"/>
</dbReference>
<protein>
    <submittedName>
        <fullName evidence="3">Putative phosphorylated CTD-interacting factor 1</fullName>
    </submittedName>
</protein>
<feature type="region of interest" description="Disordered" evidence="1">
    <location>
        <begin position="127"/>
        <end position="187"/>
    </location>
</feature>
<feature type="compositionally biased region" description="Basic and acidic residues" evidence="1">
    <location>
        <begin position="704"/>
        <end position="716"/>
    </location>
</feature>
<dbReference type="InterPro" id="IPR039881">
    <property type="entry name" value="PCIF1-like"/>
</dbReference>
<name>A0A2G8KQW5_STIJA</name>
<evidence type="ECO:0000259" key="2">
    <source>
        <dbReference type="PROSITE" id="PS50020"/>
    </source>
</evidence>
<dbReference type="AlphaFoldDB" id="A0A2G8KQW5"/>
<dbReference type="Pfam" id="PF00397">
    <property type="entry name" value="WW"/>
    <property type="match status" value="1"/>
</dbReference>
<evidence type="ECO:0000313" key="4">
    <source>
        <dbReference type="Proteomes" id="UP000230750"/>
    </source>
</evidence>
<feature type="compositionally biased region" description="Basic and acidic residues" evidence="1">
    <location>
        <begin position="739"/>
        <end position="751"/>
    </location>
</feature>